<keyword evidence="7" id="KW-1185">Reference proteome</keyword>
<reference evidence="6 7" key="1">
    <citation type="submission" date="2018-03" db="EMBL/GenBank/DDBJ databases">
        <title>Genome sequencing of Simplicispira sp.</title>
        <authorList>
            <person name="Kim S.-J."/>
            <person name="Heo J."/>
            <person name="Kwon S.-W."/>
        </authorList>
    </citation>
    <scope>NUCLEOTIDE SEQUENCE [LARGE SCALE GENOMIC DNA]</scope>
    <source>
        <strain evidence="6 7">SC1-8</strain>
    </source>
</reference>
<dbReference type="InterPro" id="IPR018490">
    <property type="entry name" value="cNMP-bd_dom_sf"/>
</dbReference>
<dbReference type="OrthoDB" id="7643467at2"/>
<feature type="domain" description="Cyclic nucleotide-binding" evidence="4">
    <location>
        <begin position="23"/>
        <end position="93"/>
    </location>
</feature>
<name>A0A2S0N0W9_9BURK</name>
<protein>
    <submittedName>
        <fullName evidence="6">Crp/Fnr family transcriptional regulator</fullName>
    </submittedName>
</protein>
<dbReference type="Pfam" id="PF00027">
    <property type="entry name" value="cNMP_binding"/>
    <property type="match status" value="1"/>
</dbReference>
<dbReference type="Proteomes" id="UP000239326">
    <property type="component" value="Chromosome"/>
</dbReference>
<keyword evidence="1" id="KW-0805">Transcription regulation</keyword>
<keyword evidence="2" id="KW-0238">DNA-binding</keyword>
<dbReference type="InterPro" id="IPR012318">
    <property type="entry name" value="HTH_CRP"/>
</dbReference>
<dbReference type="RefSeq" id="WP_106446664.1">
    <property type="nucleotide sequence ID" value="NZ_CP027669.1"/>
</dbReference>
<dbReference type="SMART" id="SM00419">
    <property type="entry name" value="HTH_CRP"/>
    <property type="match status" value="1"/>
</dbReference>
<dbReference type="InterPro" id="IPR014710">
    <property type="entry name" value="RmlC-like_jellyroll"/>
</dbReference>
<dbReference type="PROSITE" id="PS51063">
    <property type="entry name" value="HTH_CRP_2"/>
    <property type="match status" value="1"/>
</dbReference>
<dbReference type="GO" id="GO:0006355">
    <property type="term" value="P:regulation of DNA-templated transcription"/>
    <property type="evidence" value="ECO:0007669"/>
    <property type="project" value="InterPro"/>
</dbReference>
<organism evidence="6 7">
    <name type="scientific">Simplicispira suum</name>
    <dbReference type="NCBI Taxonomy" id="2109915"/>
    <lineage>
        <taxon>Bacteria</taxon>
        <taxon>Pseudomonadati</taxon>
        <taxon>Pseudomonadota</taxon>
        <taxon>Betaproteobacteria</taxon>
        <taxon>Burkholderiales</taxon>
        <taxon>Comamonadaceae</taxon>
        <taxon>Simplicispira</taxon>
    </lineage>
</organism>
<sequence>MPQPPQPRCPPNCHACGLRDFAAFTELPAGALDAINRARSHTTVGRAGSTLIRENQANSQLYTLYSGWAFRYSTLKDGRRQILNFLLPGDLMGLQQEFGDDAAHGVELLTDCALCVFKGDSLWELYREHPRLGYDITWLAAHEEGNVDDNLLTAGRRNALERVAMLLLQLYRRLDRLGLAEGGSIEFPLTQQHIADALGLSLVHTNKTLRRLVHLGLHTIEDGRLSILNPRALARIAEYYDQPPRLLPLL</sequence>
<accession>A0A2S0N0W9</accession>
<evidence type="ECO:0000313" key="7">
    <source>
        <dbReference type="Proteomes" id="UP000239326"/>
    </source>
</evidence>
<dbReference type="Gene3D" id="1.10.10.10">
    <property type="entry name" value="Winged helix-like DNA-binding domain superfamily/Winged helix DNA-binding domain"/>
    <property type="match status" value="1"/>
</dbReference>
<dbReference type="KEGG" id="simp:C6571_10690"/>
<dbReference type="EMBL" id="CP027669">
    <property type="protein sequence ID" value="AVO41687.1"/>
    <property type="molecule type" value="Genomic_DNA"/>
</dbReference>
<dbReference type="PROSITE" id="PS50042">
    <property type="entry name" value="CNMP_BINDING_3"/>
    <property type="match status" value="1"/>
</dbReference>
<proteinExistence type="predicted"/>
<dbReference type="InterPro" id="IPR036388">
    <property type="entry name" value="WH-like_DNA-bd_sf"/>
</dbReference>
<dbReference type="GO" id="GO:0003677">
    <property type="term" value="F:DNA binding"/>
    <property type="evidence" value="ECO:0007669"/>
    <property type="project" value="UniProtKB-KW"/>
</dbReference>
<dbReference type="SUPFAM" id="SSF46785">
    <property type="entry name" value="Winged helix' DNA-binding domain"/>
    <property type="match status" value="1"/>
</dbReference>
<evidence type="ECO:0000259" key="5">
    <source>
        <dbReference type="PROSITE" id="PS51063"/>
    </source>
</evidence>
<gene>
    <name evidence="6" type="ORF">C6571_10690</name>
</gene>
<dbReference type="InterPro" id="IPR000595">
    <property type="entry name" value="cNMP-bd_dom"/>
</dbReference>
<evidence type="ECO:0000259" key="4">
    <source>
        <dbReference type="PROSITE" id="PS50042"/>
    </source>
</evidence>
<dbReference type="SMART" id="SM00100">
    <property type="entry name" value="cNMP"/>
    <property type="match status" value="1"/>
</dbReference>
<evidence type="ECO:0000256" key="1">
    <source>
        <dbReference type="ARBA" id="ARBA00023015"/>
    </source>
</evidence>
<dbReference type="SUPFAM" id="SSF51206">
    <property type="entry name" value="cAMP-binding domain-like"/>
    <property type="match status" value="1"/>
</dbReference>
<dbReference type="Pfam" id="PF13545">
    <property type="entry name" value="HTH_Crp_2"/>
    <property type="match status" value="1"/>
</dbReference>
<feature type="domain" description="HTH crp-type" evidence="5">
    <location>
        <begin position="157"/>
        <end position="231"/>
    </location>
</feature>
<dbReference type="AlphaFoldDB" id="A0A2S0N0W9"/>
<keyword evidence="3" id="KW-0804">Transcription</keyword>
<evidence type="ECO:0000256" key="2">
    <source>
        <dbReference type="ARBA" id="ARBA00023125"/>
    </source>
</evidence>
<evidence type="ECO:0000313" key="6">
    <source>
        <dbReference type="EMBL" id="AVO41687.1"/>
    </source>
</evidence>
<evidence type="ECO:0000256" key="3">
    <source>
        <dbReference type="ARBA" id="ARBA00023163"/>
    </source>
</evidence>
<dbReference type="InterPro" id="IPR036390">
    <property type="entry name" value="WH_DNA-bd_sf"/>
</dbReference>
<dbReference type="Gene3D" id="2.60.120.10">
    <property type="entry name" value="Jelly Rolls"/>
    <property type="match status" value="1"/>
</dbReference>
<dbReference type="CDD" id="cd00038">
    <property type="entry name" value="CAP_ED"/>
    <property type="match status" value="1"/>
</dbReference>